<dbReference type="RefSeq" id="XP_018021649.2">
    <property type="nucleotide sequence ID" value="XM_018166160.2"/>
</dbReference>
<keyword evidence="3" id="KW-0862">Zinc</keyword>
<accession>A0A8B7P671</accession>
<dbReference type="GO" id="GO:0008270">
    <property type="term" value="F:zinc ion binding"/>
    <property type="evidence" value="ECO:0007669"/>
    <property type="project" value="UniProtKB-KW"/>
</dbReference>
<protein>
    <submittedName>
        <fullName evidence="7">Uncharacterized protein LOC108677860</fullName>
    </submittedName>
</protein>
<dbReference type="SUPFAM" id="SSF57850">
    <property type="entry name" value="RING/U-box"/>
    <property type="match status" value="1"/>
</dbReference>
<evidence type="ECO:0000256" key="2">
    <source>
        <dbReference type="ARBA" id="ARBA00022771"/>
    </source>
</evidence>
<dbReference type="KEGG" id="hazt:108677860"/>
<dbReference type="InterPro" id="IPR013083">
    <property type="entry name" value="Znf_RING/FYVE/PHD"/>
</dbReference>
<dbReference type="PROSITE" id="PS00518">
    <property type="entry name" value="ZF_RING_1"/>
    <property type="match status" value="1"/>
</dbReference>
<proteinExistence type="predicted"/>
<dbReference type="GeneID" id="108677860"/>
<dbReference type="PROSITE" id="PS50089">
    <property type="entry name" value="ZF_RING_2"/>
    <property type="match status" value="1"/>
</dbReference>
<feature type="domain" description="RING-type" evidence="5">
    <location>
        <begin position="86"/>
        <end position="131"/>
    </location>
</feature>
<evidence type="ECO:0000256" key="3">
    <source>
        <dbReference type="ARBA" id="ARBA00022833"/>
    </source>
</evidence>
<reference evidence="7" key="1">
    <citation type="submission" date="2025-08" db="UniProtKB">
        <authorList>
            <consortium name="RefSeq"/>
        </authorList>
    </citation>
    <scope>IDENTIFICATION</scope>
    <source>
        <tissue evidence="7">Whole organism</tissue>
    </source>
</reference>
<dbReference type="Proteomes" id="UP000694843">
    <property type="component" value="Unplaced"/>
</dbReference>
<dbReference type="Gene3D" id="3.30.40.10">
    <property type="entry name" value="Zinc/RING finger domain, C3HC4 (zinc finger)"/>
    <property type="match status" value="1"/>
</dbReference>
<evidence type="ECO:0000256" key="1">
    <source>
        <dbReference type="ARBA" id="ARBA00022723"/>
    </source>
</evidence>
<dbReference type="InterPro" id="IPR017907">
    <property type="entry name" value="Znf_RING_CS"/>
</dbReference>
<organism evidence="6 7">
    <name type="scientific">Hyalella azteca</name>
    <name type="common">Amphipod</name>
    <dbReference type="NCBI Taxonomy" id="294128"/>
    <lineage>
        <taxon>Eukaryota</taxon>
        <taxon>Metazoa</taxon>
        <taxon>Ecdysozoa</taxon>
        <taxon>Arthropoda</taxon>
        <taxon>Crustacea</taxon>
        <taxon>Multicrustacea</taxon>
        <taxon>Malacostraca</taxon>
        <taxon>Eumalacostraca</taxon>
        <taxon>Peracarida</taxon>
        <taxon>Amphipoda</taxon>
        <taxon>Senticaudata</taxon>
        <taxon>Talitrida</taxon>
        <taxon>Talitroidea</taxon>
        <taxon>Hyalellidae</taxon>
        <taxon>Hyalella</taxon>
    </lineage>
</organism>
<evidence type="ECO:0000256" key="4">
    <source>
        <dbReference type="PROSITE-ProRule" id="PRU00175"/>
    </source>
</evidence>
<dbReference type="InterPro" id="IPR001841">
    <property type="entry name" value="Znf_RING"/>
</dbReference>
<dbReference type="AlphaFoldDB" id="A0A8B7P671"/>
<keyword evidence="6" id="KW-1185">Reference proteome</keyword>
<evidence type="ECO:0000313" key="6">
    <source>
        <dbReference type="Proteomes" id="UP000694843"/>
    </source>
</evidence>
<keyword evidence="2 4" id="KW-0863">Zinc-finger</keyword>
<evidence type="ECO:0000259" key="5">
    <source>
        <dbReference type="PROSITE" id="PS50089"/>
    </source>
</evidence>
<sequence length="160" mass="18424">MIKNIRKGEQITPALLGQYDQLRTLLNILVDSDQYRAACKNPDSLAQIKAKYEEILTPLEEKVSQRLIGNKKIKELAETETPDLICDACYTHNLVDESDVANFSGCTHIFCMECAMKNFTRNRGNRCPVCDKLALTWIRRSQLLRVWTFINDNVKDEKKN</sequence>
<gene>
    <name evidence="7" type="primary">LOC108677860</name>
</gene>
<name>A0A8B7P671_HYAAZ</name>
<keyword evidence="1" id="KW-0479">Metal-binding</keyword>
<evidence type="ECO:0000313" key="7">
    <source>
        <dbReference type="RefSeq" id="XP_018021649.2"/>
    </source>
</evidence>